<dbReference type="Pfam" id="PF05699">
    <property type="entry name" value="Dimer_Tnp_hAT"/>
    <property type="match status" value="1"/>
</dbReference>
<name>A0A5C6SHF1_FUSOC</name>
<evidence type="ECO:0000313" key="8">
    <source>
        <dbReference type="EMBL" id="TXB97467.1"/>
    </source>
</evidence>
<organism evidence="8 9">
    <name type="scientific">Fusarium oxysporum f. sp. cubense</name>
    <dbReference type="NCBI Taxonomy" id="61366"/>
    <lineage>
        <taxon>Eukaryota</taxon>
        <taxon>Fungi</taxon>
        <taxon>Dikarya</taxon>
        <taxon>Ascomycota</taxon>
        <taxon>Pezizomycotina</taxon>
        <taxon>Sordariomycetes</taxon>
        <taxon>Hypocreomycetidae</taxon>
        <taxon>Hypocreales</taxon>
        <taxon>Nectriaceae</taxon>
        <taxon>Fusarium</taxon>
        <taxon>Fusarium oxysporum species complex</taxon>
    </lineage>
</organism>
<dbReference type="SUPFAM" id="SSF53098">
    <property type="entry name" value="Ribonuclease H-like"/>
    <property type="match status" value="1"/>
</dbReference>
<comment type="subcellular location">
    <subcellularLocation>
        <location evidence="1">Nucleus</location>
    </subcellularLocation>
</comment>
<evidence type="ECO:0000256" key="5">
    <source>
        <dbReference type="ARBA" id="ARBA00023242"/>
    </source>
</evidence>
<feature type="signal peptide" evidence="6">
    <location>
        <begin position="1"/>
        <end position="18"/>
    </location>
</feature>
<evidence type="ECO:0000259" key="7">
    <source>
        <dbReference type="Pfam" id="PF05699"/>
    </source>
</evidence>
<gene>
    <name evidence="8" type="ORF">FocTR4_00011938</name>
</gene>
<accession>A0A5C6SHF1</accession>
<keyword evidence="4" id="KW-0862">Zinc</keyword>
<protein>
    <recommendedName>
        <fullName evidence="7">HAT C-terminal dimerisation domain-containing protein</fullName>
    </recommendedName>
</protein>
<dbReference type="PANTHER" id="PTHR46481:SF10">
    <property type="entry name" value="ZINC FINGER BED DOMAIN-CONTAINING PROTEIN 39"/>
    <property type="match status" value="1"/>
</dbReference>
<dbReference type="EMBL" id="VMNF01000014">
    <property type="protein sequence ID" value="TXB97467.1"/>
    <property type="molecule type" value="Genomic_DNA"/>
</dbReference>
<dbReference type="InterPro" id="IPR008906">
    <property type="entry name" value="HATC_C_dom"/>
</dbReference>
<keyword evidence="5" id="KW-0539">Nucleus</keyword>
<proteinExistence type="predicted"/>
<dbReference type="GO" id="GO:0005634">
    <property type="term" value="C:nucleus"/>
    <property type="evidence" value="ECO:0007669"/>
    <property type="project" value="UniProtKB-SubCell"/>
</dbReference>
<evidence type="ECO:0000256" key="4">
    <source>
        <dbReference type="ARBA" id="ARBA00022833"/>
    </source>
</evidence>
<evidence type="ECO:0000256" key="3">
    <source>
        <dbReference type="ARBA" id="ARBA00022771"/>
    </source>
</evidence>
<keyword evidence="3" id="KW-0863">Zinc-finger</keyword>
<feature type="domain" description="HAT C-terminal dimerisation" evidence="7">
    <location>
        <begin position="726"/>
        <end position="788"/>
    </location>
</feature>
<dbReference type="GO" id="GO:0046983">
    <property type="term" value="F:protein dimerization activity"/>
    <property type="evidence" value="ECO:0007669"/>
    <property type="project" value="InterPro"/>
</dbReference>
<dbReference type="GO" id="GO:0008270">
    <property type="term" value="F:zinc ion binding"/>
    <property type="evidence" value="ECO:0007669"/>
    <property type="project" value="UniProtKB-KW"/>
</dbReference>
<keyword evidence="2" id="KW-0479">Metal-binding</keyword>
<feature type="chain" id="PRO_5023097379" description="HAT C-terminal dimerisation domain-containing protein" evidence="6">
    <location>
        <begin position="19"/>
        <end position="833"/>
    </location>
</feature>
<dbReference type="Proteomes" id="UP000321331">
    <property type="component" value="Unassembled WGS sequence"/>
</dbReference>
<evidence type="ECO:0000313" key="9">
    <source>
        <dbReference type="Proteomes" id="UP000321331"/>
    </source>
</evidence>
<evidence type="ECO:0000256" key="2">
    <source>
        <dbReference type="ARBA" id="ARBA00022723"/>
    </source>
</evidence>
<reference evidence="8 9" key="1">
    <citation type="submission" date="2019-07" db="EMBL/GenBank/DDBJ databases">
        <title>The First High-Quality Draft Genome Sequence of the Causal Agent of the Current Panama Disease Epidemic.</title>
        <authorList>
            <person name="Warmington R.J."/>
            <person name="Kay W."/>
            <person name="Jeffries A."/>
            <person name="Bebber D."/>
            <person name="Moore K."/>
            <person name="Studholme D.J."/>
        </authorList>
    </citation>
    <scope>NUCLEOTIDE SEQUENCE [LARGE SCALE GENOMIC DNA]</scope>
    <source>
        <strain evidence="8 9">TR4</strain>
    </source>
</reference>
<dbReference type="InterPro" id="IPR012337">
    <property type="entry name" value="RNaseH-like_sf"/>
</dbReference>
<dbReference type="AlphaFoldDB" id="A0A5C6SHF1"/>
<dbReference type="InterPro" id="IPR052035">
    <property type="entry name" value="ZnF_BED_domain_contain"/>
</dbReference>
<comment type="caution">
    <text evidence="8">The sequence shown here is derived from an EMBL/GenBank/DDBJ whole genome shotgun (WGS) entry which is preliminary data.</text>
</comment>
<keyword evidence="6" id="KW-0732">Signal</keyword>
<evidence type="ECO:0000256" key="6">
    <source>
        <dbReference type="SAM" id="SignalP"/>
    </source>
</evidence>
<sequence>MLLKSLLLPLALLQATSALSIKSPQVDASDKHQLQARAWVAQSFPTETVSNRLSETIEVPFSCLGSQSPGICFTVAAVGVTLYKVGNFLHYHAVHTTNSQARGVVDFIFANGKVPVEYGPGINGMPGKMFVDSRMGPGVKLQGVCNTPIGLCHRAQTTEAHKGTFSSGVASERSVTSYRKVGGTGDIHSHFMVTRIRIEIMAIDILSIAPESADPECAFSGGRRTLSWDRERMTCENLEKVECIARDITIRKSDVERSDLKKQQHGTITDLFGRQEERQANRDLNEEKYLANAINIPAFEEALARLLAVRNIAHTFIEYPEFHAVILSCNYMARDVLLRSRRAVPKLLKKTFAQHKQGLVKKLHNSLSSMVHFTIDMWTSSEQKAAYQAIVVHFVDAETRGVAQALLSLREFKGSHNGKLQAKAFLEVVEEYDLRGKVGYFTMDNHDANDTMLGDIAREIDEEGGIITKAQATEEWREFSVLGKLHNLCIYSRSSTSIYNDFKAEIGRALPRDNDTRCNSWFRLIDVAIEKRAKFMDWIQENHAKIEKDALDHNDWNELGDIHAFLQVFHQISVRQGRENTLDEVLSHMDFLHHHFTRTKNRAFSGPRFYARFHVAWLKFEKYYQLTEQAPVYVAGILLHPALRKSYLSEQWKRNPAWVSNAVKAVRKIWSTEYKIYQLSDKQQEKGQELDKFDRWRQKVYSTASEVKDEFDRFIDGSQVGIGQQTALQWWLEPTQRENFPLLCRMAIDIFCTPPPPPMSTEAERIFSGARRQVTWDRSSMSAKMVEASLPSTIILQAHAQGLRVFFRSKQPSIRLWIYSNTQQSKFEEYAAT</sequence>
<evidence type="ECO:0000256" key="1">
    <source>
        <dbReference type="ARBA" id="ARBA00004123"/>
    </source>
</evidence>
<dbReference type="PANTHER" id="PTHR46481">
    <property type="entry name" value="ZINC FINGER BED DOMAIN-CONTAINING PROTEIN 4"/>
    <property type="match status" value="1"/>
</dbReference>